<evidence type="ECO:0000313" key="3">
    <source>
        <dbReference type="Proteomes" id="UP000663879"/>
    </source>
</evidence>
<dbReference type="AlphaFoldDB" id="A0A813N2F1"/>
<feature type="region of interest" description="Disordered" evidence="1">
    <location>
        <begin position="1"/>
        <end position="87"/>
    </location>
</feature>
<dbReference type="EMBL" id="CAJNOC010000215">
    <property type="protein sequence ID" value="CAF0728408.1"/>
    <property type="molecule type" value="Genomic_DNA"/>
</dbReference>
<reference evidence="2" key="1">
    <citation type="submission" date="2021-02" db="EMBL/GenBank/DDBJ databases">
        <authorList>
            <person name="Nowell W R."/>
        </authorList>
    </citation>
    <scope>NUCLEOTIDE SEQUENCE</scope>
    <source>
        <strain evidence="2">Ploen Becks lab</strain>
    </source>
</reference>
<accession>A0A813N2F1</accession>
<comment type="caution">
    <text evidence="2">The sequence shown here is derived from an EMBL/GenBank/DDBJ whole genome shotgun (WGS) entry which is preliminary data.</text>
</comment>
<feature type="compositionally biased region" description="Polar residues" evidence="1">
    <location>
        <begin position="31"/>
        <end position="48"/>
    </location>
</feature>
<feature type="compositionally biased region" description="Low complexity" evidence="1">
    <location>
        <begin position="49"/>
        <end position="60"/>
    </location>
</feature>
<keyword evidence="3" id="KW-1185">Reference proteome</keyword>
<feature type="compositionally biased region" description="Polar residues" evidence="1">
    <location>
        <begin position="70"/>
        <end position="87"/>
    </location>
</feature>
<evidence type="ECO:0000313" key="2">
    <source>
        <dbReference type="EMBL" id="CAF0728408.1"/>
    </source>
</evidence>
<dbReference type="Proteomes" id="UP000663879">
    <property type="component" value="Unassembled WGS sequence"/>
</dbReference>
<gene>
    <name evidence="2" type="ORF">OXX778_LOCUS2674</name>
</gene>
<name>A0A813N2F1_9BILA</name>
<sequence length="87" mass="9329">MINRTNSVPMNKLPSRLPNSNEKNGLHSRKYTQNGTFKKNVTTETVNCGTSSSGTTAGSKGENKRKSRGGSDSLSNESVTEVVPITN</sequence>
<evidence type="ECO:0000256" key="1">
    <source>
        <dbReference type="SAM" id="MobiDB-lite"/>
    </source>
</evidence>
<proteinExistence type="predicted"/>
<organism evidence="2 3">
    <name type="scientific">Brachionus calyciflorus</name>
    <dbReference type="NCBI Taxonomy" id="104777"/>
    <lineage>
        <taxon>Eukaryota</taxon>
        <taxon>Metazoa</taxon>
        <taxon>Spiralia</taxon>
        <taxon>Gnathifera</taxon>
        <taxon>Rotifera</taxon>
        <taxon>Eurotatoria</taxon>
        <taxon>Monogononta</taxon>
        <taxon>Pseudotrocha</taxon>
        <taxon>Ploima</taxon>
        <taxon>Brachionidae</taxon>
        <taxon>Brachionus</taxon>
    </lineage>
</organism>
<protein>
    <submittedName>
        <fullName evidence="2">Uncharacterized protein</fullName>
    </submittedName>
</protein>